<dbReference type="RefSeq" id="WP_011865667.1">
    <property type="nucleotide sequence ID" value="NC_009092.1"/>
</dbReference>
<keyword evidence="3" id="KW-1185">Reference proteome</keyword>
<evidence type="ECO:0000313" key="2">
    <source>
        <dbReference type="EMBL" id="ABO23735.1"/>
    </source>
</evidence>
<name>A3QE37_SHELP</name>
<evidence type="ECO:0008006" key="4">
    <source>
        <dbReference type="Google" id="ProtNLM"/>
    </source>
</evidence>
<dbReference type="GO" id="GO:0006935">
    <property type="term" value="P:chemotaxis"/>
    <property type="evidence" value="ECO:0007669"/>
    <property type="project" value="UniProtKB-KW"/>
</dbReference>
<proteinExistence type="predicted"/>
<organism evidence="2 3">
    <name type="scientific">Shewanella loihica (strain ATCC BAA-1088 / PV-4)</name>
    <dbReference type="NCBI Taxonomy" id="323850"/>
    <lineage>
        <taxon>Bacteria</taxon>
        <taxon>Pseudomonadati</taxon>
        <taxon>Pseudomonadota</taxon>
        <taxon>Gammaproteobacteria</taxon>
        <taxon>Alteromonadales</taxon>
        <taxon>Shewanellaceae</taxon>
        <taxon>Shewanella</taxon>
    </lineage>
</organism>
<dbReference type="SUPFAM" id="SSF103039">
    <property type="entry name" value="CheC-like"/>
    <property type="match status" value="1"/>
</dbReference>
<dbReference type="HOGENOM" id="CLU_102954_0_0_6"/>
<dbReference type="AlphaFoldDB" id="A3QE37"/>
<protein>
    <recommendedName>
        <fullName evidence="4">Chemotaxis phosphatase CheX-like domain-containing protein</fullName>
    </recommendedName>
</protein>
<dbReference type="InterPro" id="IPR028976">
    <property type="entry name" value="CheC-like_sf"/>
</dbReference>
<dbReference type="Gene3D" id="3.40.1550.10">
    <property type="entry name" value="CheC-like"/>
    <property type="match status" value="1"/>
</dbReference>
<accession>A3QE37</accession>
<dbReference type="STRING" id="323850.Shew_1869"/>
<reference evidence="2 3" key="1">
    <citation type="submission" date="2007-03" db="EMBL/GenBank/DDBJ databases">
        <title>Complete sequence of Shewanella loihica PV-4.</title>
        <authorList>
            <consortium name="US DOE Joint Genome Institute"/>
            <person name="Copeland A."/>
            <person name="Lucas S."/>
            <person name="Lapidus A."/>
            <person name="Barry K."/>
            <person name="Detter J.C."/>
            <person name="Glavina del Rio T."/>
            <person name="Hammon N."/>
            <person name="Israni S."/>
            <person name="Dalin E."/>
            <person name="Tice H."/>
            <person name="Pitluck S."/>
            <person name="Chain P."/>
            <person name="Malfatti S."/>
            <person name="Shin M."/>
            <person name="Vergez L."/>
            <person name="Schmutz J."/>
            <person name="Larimer F."/>
            <person name="Land M."/>
            <person name="Hauser L."/>
            <person name="Kyrpides N."/>
            <person name="Mikhailova N."/>
            <person name="Romine M.F."/>
            <person name="Serres G."/>
            <person name="Fredrickson J."/>
            <person name="Tiedje J."/>
            <person name="Richardson P."/>
        </authorList>
    </citation>
    <scope>NUCLEOTIDE SEQUENCE [LARGE SCALE GENOMIC DNA]</scope>
    <source>
        <strain evidence="3">ATCC BAA-1088 / PV-4</strain>
    </source>
</reference>
<dbReference type="Proteomes" id="UP000001558">
    <property type="component" value="Chromosome"/>
</dbReference>
<dbReference type="eggNOG" id="COG1776">
    <property type="taxonomic scope" value="Bacteria"/>
</dbReference>
<dbReference type="Pfam" id="PF11813">
    <property type="entry name" value="DUF3334"/>
    <property type="match status" value="1"/>
</dbReference>
<dbReference type="EMBL" id="CP000606">
    <property type="protein sequence ID" value="ABO23735.1"/>
    <property type="molecule type" value="Genomic_DNA"/>
</dbReference>
<keyword evidence="1" id="KW-0145">Chemotaxis</keyword>
<evidence type="ECO:0000313" key="3">
    <source>
        <dbReference type="Proteomes" id="UP000001558"/>
    </source>
</evidence>
<dbReference type="KEGG" id="slo:Shew_1869"/>
<evidence type="ECO:0000256" key="1">
    <source>
        <dbReference type="ARBA" id="ARBA00022500"/>
    </source>
</evidence>
<dbReference type="InterPro" id="IPR024513">
    <property type="entry name" value="DUF3334"/>
</dbReference>
<dbReference type="OrthoDB" id="8748921at2"/>
<gene>
    <name evidence="2" type="ordered locus">Shew_1869</name>
</gene>
<sequence>MTSQVISSDDILLKLCHSVCRVLTSTTGSQVSHAAMVQSITKTCLKPDLGCFSIFDGGFSGLVVINFSAPAAVEIYQAYMKQMGMPESELAFSHTSDEVGDVMGELMNQILGDFIVKVNKELQTSINQSQPKMLTINKELTISIDTNLDEAVARRVAFKTARNHIFYLEYAMDKTEFIKLADFEHEEDDPDALLAQHGQGSQAADPSWSAAVNSAVVVDDSDDLMKELGI</sequence>